<organism evidence="1 2">
    <name type="scientific">Marinomonas rhizomae</name>
    <dbReference type="NCBI Taxonomy" id="491948"/>
    <lineage>
        <taxon>Bacteria</taxon>
        <taxon>Pseudomonadati</taxon>
        <taxon>Pseudomonadota</taxon>
        <taxon>Gammaproteobacteria</taxon>
        <taxon>Oceanospirillales</taxon>
        <taxon>Oceanospirillaceae</taxon>
        <taxon>Marinomonas</taxon>
    </lineage>
</organism>
<keyword evidence="2" id="KW-1185">Reference proteome</keyword>
<dbReference type="OrthoDB" id="6447901at2"/>
<accession>A0A366JBC3</accession>
<evidence type="ECO:0000313" key="2">
    <source>
        <dbReference type="Proteomes" id="UP000252792"/>
    </source>
</evidence>
<reference evidence="1 2" key="1">
    <citation type="submission" date="2018-06" db="EMBL/GenBank/DDBJ databases">
        <title>Genomic Encyclopedia of Type Strains, Phase III (KMG-III): the genomes of soil and plant-associated and newly described type strains.</title>
        <authorList>
            <person name="Whitman W."/>
        </authorList>
    </citation>
    <scope>NUCLEOTIDE SEQUENCE [LARGE SCALE GENOMIC DNA]</scope>
    <source>
        <strain evidence="1 2">CECT 7377</strain>
    </source>
</reference>
<dbReference type="RefSeq" id="WP_113915912.1">
    <property type="nucleotide sequence ID" value="NZ_QNSE01000004.1"/>
</dbReference>
<dbReference type="Proteomes" id="UP000252792">
    <property type="component" value="Unassembled WGS sequence"/>
</dbReference>
<dbReference type="EMBL" id="QNSE01000004">
    <property type="protein sequence ID" value="RBP84263.1"/>
    <property type="molecule type" value="Genomic_DNA"/>
</dbReference>
<protein>
    <submittedName>
        <fullName evidence="1">Uncharacterized protein</fullName>
    </submittedName>
</protein>
<gene>
    <name evidence="1" type="ORF">DFP80_104166</name>
</gene>
<comment type="caution">
    <text evidence="1">The sequence shown here is derived from an EMBL/GenBank/DDBJ whole genome shotgun (WGS) entry which is preliminary data.</text>
</comment>
<sequence length="378" mass="41301">MKNAILIGAGAEIGSNLLLQNNPQADGFIITSVITNPPPTDKHYPHLRPIDGIFAKLALAYPGVHSNIKILSDNELSIDERTINFYFGDFKVDKIEIPDVFDIAFLATSKNDISATSDITNKLKSFCSIILGVAEADNLPSIYSCLVDLTPSDIPTIKCRTLTEGVFCLGSCQTNGMHASLRVIIEAIRPLNLNAQSIISVATDIVHPDTPNGVLGTRSFEGRMQDARDNLRPSFSQIAQSQGKVMPWAPLINTVSLRAPVHAPGYQINRFIIEDHGALTLDHINSAINSIYNQSPHIVKRADTPLGSRAYSNDKRCATILTDSHHLIISRPEYLSKQNLSEIIMQSFVSNTVGYASLVINIARNISNNIPVAVFKGF</sequence>
<dbReference type="AlphaFoldDB" id="A0A366JBC3"/>
<name>A0A366JBC3_9GAMM</name>
<evidence type="ECO:0000313" key="1">
    <source>
        <dbReference type="EMBL" id="RBP84263.1"/>
    </source>
</evidence>
<proteinExistence type="predicted"/>